<accession>A0AAP0L2B2</accession>
<keyword evidence="6" id="KW-0433">Leucine-rich repeat</keyword>
<evidence type="ECO:0000256" key="10">
    <source>
        <dbReference type="ARBA" id="ARBA00022989"/>
    </source>
</evidence>
<keyword evidence="9" id="KW-0677">Repeat</keyword>
<keyword evidence="7 15" id="KW-0812">Transmembrane</keyword>
<keyword evidence="12" id="KW-0675">Receptor</keyword>
<organism evidence="16 17">
    <name type="scientific">Stephania yunnanensis</name>
    <dbReference type="NCBI Taxonomy" id="152371"/>
    <lineage>
        <taxon>Eukaryota</taxon>
        <taxon>Viridiplantae</taxon>
        <taxon>Streptophyta</taxon>
        <taxon>Embryophyta</taxon>
        <taxon>Tracheophyta</taxon>
        <taxon>Spermatophyta</taxon>
        <taxon>Magnoliopsida</taxon>
        <taxon>Ranunculales</taxon>
        <taxon>Menispermaceae</taxon>
        <taxon>Menispermoideae</taxon>
        <taxon>Cissampelideae</taxon>
        <taxon>Stephania</taxon>
    </lineage>
</organism>
<proteinExistence type="inferred from homology"/>
<keyword evidence="13" id="KW-0325">Glycoprotein</keyword>
<gene>
    <name evidence="16" type="ORF">Syun_002966</name>
</gene>
<comment type="subcellular location">
    <subcellularLocation>
        <location evidence="1">Cell membrane</location>
    </subcellularLocation>
    <subcellularLocation>
        <location evidence="14">Endomembrane system</location>
        <topology evidence="14">Single-pass membrane protein</topology>
    </subcellularLocation>
    <subcellularLocation>
        <location evidence="2">Membrane</location>
        <topology evidence="2">Single-pass type I membrane protein</topology>
    </subcellularLocation>
</comment>
<evidence type="ECO:0000256" key="1">
    <source>
        <dbReference type="ARBA" id="ARBA00004236"/>
    </source>
</evidence>
<dbReference type="InterPro" id="IPR007493">
    <property type="entry name" value="DUF538"/>
</dbReference>
<dbReference type="InterPro" id="IPR032675">
    <property type="entry name" value="LRR_dom_sf"/>
</dbReference>
<keyword evidence="17" id="KW-1185">Reference proteome</keyword>
<evidence type="ECO:0000256" key="13">
    <source>
        <dbReference type="ARBA" id="ARBA00023180"/>
    </source>
</evidence>
<dbReference type="InterPro" id="IPR036758">
    <property type="entry name" value="At5g01610-like"/>
</dbReference>
<keyword evidence="10 15" id="KW-1133">Transmembrane helix</keyword>
<dbReference type="InterPro" id="IPR001611">
    <property type="entry name" value="Leu-rich_rpt"/>
</dbReference>
<name>A0AAP0L2B2_9MAGN</name>
<dbReference type="FunFam" id="3.80.10.10:FF:000722">
    <property type="entry name" value="Leucine-rich repeat receptor-like protein kinase"/>
    <property type="match status" value="1"/>
</dbReference>
<evidence type="ECO:0000313" key="16">
    <source>
        <dbReference type="EMBL" id="KAK9162064.1"/>
    </source>
</evidence>
<evidence type="ECO:0000256" key="4">
    <source>
        <dbReference type="ARBA" id="ARBA00022475"/>
    </source>
</evidence>
<dbReference type="Gene3D" id="3.80.10.10">
    <property type="entry name" value="Ribonuclease Inhibitor"/>
    <property type="match status" value="1"/>
</dbReference>
<evidence type="ECO:0000256" key="3">
    <source>
        <dbReference type="ARBA" id="ARBA00009592"/>
    </source>
</evidence>
<evidence type="ECO:0000256" key="5">
    <source>
        <dbReference type="ARBA" id="ARBA00022553"/>
    </source>
</evidence>
<evidence type="ECO:0000256" key="15">
    <source>
        <dbReference type="SAM" id="Phobius"/>
    </source>
</evidence>
<evidence type="ECO:0000313" key="17">
    <source>
        <dbReference type="Proteomes" id="UP001420932"/>
    </source>
</evidence>
<evidence type="ECO:0000256" key="9">
    <source>
        <dbReference type="ARBA" id="ARBA00022737"/>
    </source>
</evidence>
<dbReference type="Gene3D" id="2.30.240.10">
    <property type="entry name" value="At5g01610-like"/>
    <property type="match status" value="1"/>
</dbReference>
<dbReference type="PANTHER" id="PTHR27004">
    <property type="entry name" value="RECEPTOR-LIKE PROTEIN 12 ISOFORM X1"/>
    <property type="match status" value="1"/>
</dbReference>
<dbReference type="EMBL" id="JBBNAF010000002">
    <property type="protein sequence ID" value="KAK9162064.1"/>
    <property type="molecule type" value="Genomic_DNA"/>
</dbReference>
<evidence type="ECO:0000256" key="2">
    <source>
        <dbReference type="ARBA" id="ARBA00004479"/>
    </source>
</evidence>
<feature type="transmembrane region" description="Helical" evidence="15">
    <location>
        <begin position="114"/>
        <end position="137"/>
    </location>
</feature>
<dbReference type="SUPFAM" id="SSF141562">
    <property type="entry name" value="At5g01610-like"/>
    <property type="match status" value="1"/>
</dbReference>
<dbReference type="AlphaFoldDB" id="A0AAP0L2B2"/>
<protein>
    <submittedName>
        <fullName evidence="16">Uncharacterized protein</fullName>
    </submittedName>
</protein>
<dbReference type="Pfam" id="PF04398">
    <property type="entry name" value="DUF538"/>
    <property type="match status" value="1"/>
</dbReference>
<sequence length="262" mass="29627">MVLNLSHNSLVGKIPSSLANLTQLESLDLLNNDLVGEIPLELTSLTFLSMLNISGNHLIGMIPSGHQFDTFPSSSFGGNLRLCGSQLHIDCYTKKSDNAVPFHENQPKGTNFDWIFAVAGYGSGLVVGVVIEHFVLWRNRYYLEKFMNTIRFFQGKRPLRISAYVEKHKIMKLTRVKVNELLLWINLVEIYAEEPRPEWITFKIIGGLPMTFPASAFIIETKKIKEHKELENFSPTPMDSFNTLMIHSFPAIPSSSPAKMNE</sequence>
<keyword evidence="5" id="KW-0597">Phosphoprotein</keyword>
<keyword evidence="8" id="KW-0732">Signal</keyword>
<evidence type="ECO:0000256" key="7">
    <source>
        <dbReference type="ARBA" id="ARBA00022692"/>
    </source>
</evidence>
<dbReference type="SUPFAM" id="SSF52058">
    <property type="entry name" value="L domain-like"/>
    <property type="match status" value="1"/>
</dbReference>
<comment type="caution">
    <text evidence="16">The sequence shown here is derived from an EMBL/GenBank/DDBJ whole genome shotgun (WGS) entry which is preliminary data.</text>
</comment>
<dbReference type="GO" id="GO:0005886">
    <property type="term" value="C:plasma membrane"/>
    <property type="evidence" value="ECO:0007669"/>
    <property type="project" value="UniProtKB-SubCell"/>
</dbReference>
<evidence type="ECO:0000256" key="8">
    <source>
        <dbReference type="ARBA" id="ARBA00022729"/>
    </source>
</evidence>
<evidence type="ECO:0000256" key="12">
    <source>
        <dbReference type="ARBA" id="ARBA00023170"/>
    </source>
</evidence>
<evidence type="ECO:0000256" key="14">
    <source>
        <dbReference type="ARBA" id="ARBA00037847"/>
    </source>
</evidence>
<reference evidence="16 17" key="1">
    <citation type="submission" date="2024-01" db="EMBL/GenBank/DDBJ databases">
        <title>Genome assemblies of Stephania.</title>
        <authorList>
            <person name="Yang L."/>
        </authorList>
    </citation>
    <scope>NUCLEOTIDE SEQUENCE [LARGE SCALE GENOMIC DNA]</scope>
    <source>
        <strain evidence="16">YNDBR</strain>
        <tissue evidence="16">Leaf</tissue>
    </source>
</reference>
<keyword evidence="11 15" id="KW-0472">Membrane</keyword>
<dbReference type="Pfam" id="PF00560">
    <property type="entry name" value="LRR_1"/>
    <property type="match status" value="2"/>
</dbReference>
<comment type="similarity">
    <text evidence="3">Belongs to the RLP family.</text>
</comment>
<dbReference type="PANTHER" id="PTHR27004:SF428">
    <property type="entry name" value="OS01G0160600 PROTEIN"/>
    <property type="match status" value="1"/>
</dbReference>
<evidence type="ECO:0000256" key="11">
    <source>
        <dbReference type="ARBA" id="ARBA00023136"/>
    </source>
</evidence>
<keyword evidence="4" id="KW-1003">Cell membrane</keyword>
<evidence type="ECO:0000256" key="6">
    <source>
        <dbReference type="ARBA" id="ARBA00022614"/>
    </source>
</evidence>
<dbReference type="Proteomes" id="UP001420932">
    <property type="component" value="Unassembled WGS sequence"/>
</dbReference>